<proteinExistence type="predicted"/>
<dbReference type="EMBL" id="JYDO01000294">
    <property type="protein sequence ID" value="KRZ65799.1"/>
    <property type="molecule type" value="Genomic_DNA"/>
</dbReference>
<dbReference type="AlphaFoldDB" id="A0A0V1M233"/>
<sequence length="92" mass="10875">MDLEFIVIKQVKLISLFSSVDVHKALRTRYPCVSFAYLEIKQLCFGYNNCITLSTHLLNRWPERERPQQEKGKENRQQTKEGVLMLMLMAKQ</sequence>
<dbReference type="Proteomes" id="UP000054843">
    <property type="component" value="Unassembled WGS sequence"/>
</dbReference>
<reference evidence="1 3" key="1">
    <citation type="submission" date="2015-01" db="EMBL/GenBank/DDBJ databases">
        <title>Evolution of Trichinella species and genotypes.</title>
        <authorList>
            <person name="Korhonen P.K."/>
            <person name="Edoardo P."/>
            <person name="Giuseppe L.R."/>
            <person name="Gasser R.B."/>
        </authorList>
    </citation>
    <scope>NUCLEOTIDE SEQUENCE [LARGE SCALE GENOMIC DNA]</scope>
    <source>
        <strain evidence="1">ISS1980</strain>
    </source>
</reference>
<evidence type="ECO:0000313" key="2">
    <source>
        <dbReference type="EMBL" id="KRZ73371.1"/>
    </source>
</evidence>
<evidence type="ECO:0000313" key="1">
    <source>
        <dbReference type="EMBL" id="KRZ65799.1"/>
    </source>
</evidence>
<accession>A0A0V1M233</accession>
<keyword evidence="3" id="KW-1185">Reference proteome</keyword>
<comment type="caution">
    <text evidence="1">The sequence shown here is derived from an EMBL/GenBank/DDBJ whole genome shotgun (WGS) entry which is preliminary data.</text>
</comment>
<name>A0A0V1M233_9BILA</name>
<dbReference type="EMBL" id="JYDO01000064">
    <property type="protein sequence ID" value="KRZ73371.1"/>
    <property type="molecule type" value="Genomic_DNA"/>
</dbReference>
<organism evidence="1 3">
    <name type="scientific">Trichinella papuae</name>
    <dbReference type="NCBI Taxonomy" id="268474"/>
    <lineage>
        <taxon>Eukaryota</taxon>
        <taxon>Metazoa</taxon>
        <taxon>Ecdysozoa</taxon>
        <taxon>Nematoda</taxon>
        <taxon>Enoplea</taxon>
        <taxon>Dorylaimia</taxon>
        <taxon>Trichinellida</taxon>
        <taxon>Trichinellidae</taxon>
        <taxon>Trichinella</taxon>
    </lineage>
</organism>
<evidence type="ECO:0000313" key="3">
    <source>
        <dbReference type="Proteomes" id="UP000054843"/>
    </source>
</evidence>
<gene>
    <name evidence="1" type="ORF">T10_12415</name>
    <name evidence="2" type="ORF">T10_9136</name>
</gene>
<protein>
    <submittedName>
        <fullName evidence="1">Uncharacterized protein</fullName>
    </submittedName>
</protein>